<protein>
    <submittedName>
        <fullName evidence="2">Uncharacterized protein</fullName>
    </submittedName>
</protein>
<dbReference type="Proteomes" id="UP000692954">
    <property type="component" value="Unassembled WGS sequence"/>
</dbReference>
<feature type="region of interest" description="Disordered" evidence="1">
    <location>
        <begin position="1"/>
        <end position="130"/>
    </location>
</feature>
<evidence type="ECO:0000313" key="3">
    <source>
        <dbReference type="Proteomes" id="UP000692954"/>
    </source>
</evidence>
<sequence>MSDNLQVKQRRRNSPQEGEQDIAQRQENKYNKIQRNDLQAYVQQPKIKRNRDDQIEDPQEDDDEKQSDKFGGFVFTKSKNETKKQYIYEPKKQQPAQQQKKEYYQKKDQAPKKKPEKKGNKQQQQSQLQKEISIQQLGELEKLQQHLINCGISITKNQENYDSELVLPPDFNKPLSIPNQPKVAPPPGLVDKDKSSDFVDILNQLQDNDSDGQMNYDQHFQSSVLTRGAFPIQTQQQNQFNNQKVIPNNNQNFSNNQGDQKNKEKKKKNKKKKPKNNKNQQDLALINSQPDFMNQNSAEMFDPFKVAPFSFPQQQQQMGRTNLPDPLNISGPTFTTPLGFPPPGMMGLGPQIAPFNSKLLGGPQSLGFPPGPTLGMEPLEPNFPMGPNLGSMRMNQMMPPKFNQIPNMNQMHMPMTMTPPPQIKKQSNKNNMMMQPPNQFDGQVFCPPMMPPPIGNQFPDFPPTMPLGQQFPPNLMNSGPIIGMPPMMQFDDDFDQNWMPNDGMIQMPTPIQVFSNQNFPNLSQVQHPDSYIQEPEKFIYQTKKINDNKNGNDINNDQFNQTNQNTDGQPRQRKKLNLNSKPFYPVNP</sequence>
<feature type="region of interest" description="Disordered" evidence="1">
    <location>
        <begin position="172"/>
        <end position="194"/>
    </location>
</feature>
<reference evidence="2" key="1">
    <citation type="submission" date="2021-01" db="EMBL/GenBank/DDBJ databases">
        <authorList>
            <consortium name="Genoscope - CEA"/>
            <person name="William W."/>
        </authorList>
    </citation>
    <scope>NUCLEOTIDE SEQUENCE</scope>
</reference>
<dbReference type="EMBL" id="CAJJDN010000033">
    <property type="protein sequence ID" value="CAD8075648.1"/>
    <property type="molecule type" value="Genomic_DNA"/>
</dbReference>
<feature type="compositionally biased region" description="Basic residues" evidence="1">
    <location>
        <begin position="263"/>
        <end position="276"/>
    </location>
</feature>
<gene>
    <name evidence="2" type="ORF">PSON_ATCC_30995.1.T0330341</name>
</gene>
<name>A0A8S1M432_9CILI</name>
<organism evidence="2 3">
    <name type="scientific">Paramecium sonneborni</name>
    <dbReference type="NCBI Taxonomy" id="65129"/>
    <lineage>
        <taxon>Eukaryota</taxon>
        <taxon>Sar</taxon>
        <taxon>Alveolata</taxon>
        <taxon>Ciliophora</taxon>
        <taxon>Intramacronucleata</taxon>
        <taxon>Oligohymenophorea</taxon>
        <taxon>Peniculida</taxon>
        <taxon>Parameciidae</taxon>
        <taxon>Paramecium</taxon>
    </lineage>
</organism>
<feature type="region of interest" description="Disordered" evidence="1">
    <location>
        <begin position="245"/>
        <end position="283"/>
    </location>
</feature>
<feature type="region of interest" description="Disordered" evidence="1">
    <location>
        <begin position="546"/>
        <end position="588"/>
    </location>
</feature>
<keyword evidence="3" id="KW-1185">Reference proteome</keyword>
<accession>A0A8S1M432</accession>
<proteinExistence type="predicted"/>
<feature type="compositionally biased region" description="Acidic residues" evidence="1">
    <location>
        <begin position="54"/>
        <end position="65"/>
    </location>
</feature>
<feature type="compositionally biased region" description="Low complexity" evidence="1">
    <location>
        <begin position="548"/>
        <end position="567"/>
    </location>
</feature>
<dbReference type="AlphaFoldDB" id="A0A8S1M432"/>
<feature type="compositionally biased region" description="Low complexity" evidence="1">
    <location>
        <begin position="245"/>
        <end position="259"/>
    </location>
</feature>
<evidence type="ECO:0000256" key="1">
    <source>
        <dbReference type="SAM" id="MobiDB-lite"/>
    </source>
</evidence>
<evidence type="ECO:0000313" key="2">
    <source>
        <dbReference type="EMBL" id="CAD8075648.1"/>
    </source>
</evidence>
<feature type="compositionally biased region" description="Basic and acidic residues" evidence="1">
    <location>
        <begin position="99"/>
        <end position="119"/>
    </location>
</feature>
<comment type="caution">
    <text evidence="2">The sequence shown here is derived from an EMBL/GenBank/DDBJ whole genome shotgun (WGS) entry which is preliminary data.</text>
</comment>
<feature type="compositionally biased region" description="Low complexity" evidence="1">
    <location>
        <begin position="121"/>
        <end position="130"/>
    </location>
</feature>
<feature type="compositionally biased region" description="Basic and acidic residues" evidence="1">
    <location>
        <begin position="78"/>
        <end position="92"/>
    </location>
</feature>